<name>A0ABS9T8Z4_9PSEU</name>
<evidence type="ECO:0000313" key="3">
    <source>
        <dbReference type="Proteomes" id="UP001299970"/>
    </source>
</evidence>
<organism evidence="2 3">
    <name type="scientific">Pseudonocardia alaniniphila</name>
    <dbReference type="NCBI Taxonomy" id="75291"/>
    <lineage>
        <taxon>Bacteria</taxon>
        <taxon>Bacillati</taxon>
        <taxon>Actinomycetota</taxon>
        <taxon>Actinomycetes</taxon>
        <taxon>Pseudonocardiales</taxon>
        <taxon>Pseudonocardiaceae</taxon>
        <taxon>Pseudonocardia</taxon>
    </lineage>
</organism>
<evidence type="ECO:0000313" key="2">
    <source>
        <dbReference type="EMBL" id="MCH6164766.1"/>
    </source>
</evidence>
<proteinExistence type="predicted"/>
<feature type="domain" description="Acyl-ACP thioesterase-like C-terminal" evidence="1">
    <location>
        <begin position="174"/>
        <end position="205"/>
    </location>
</feature>
<protein>
    <submittedName>
        <fullName evidence="2">Thioesterase</fullName>
    </submittedName>
</protein>
<dbReference type="Gene3D" id="3.10.129.10">
    <property type="entry name" value="Hotdog Thioesterase"/>
    <property type="match status" value="2"/>
</dbReference>
<keyword evidence="3" id="KW-1185">Reference proteome</keyword>
<dbReference type="Pfam" id="PF20791">
    <property type="entry name" value="Acyl-ACP_TE_C"/>
    <property type="match status" value="1"/>
</dbReference>
<accession>A0ABS9T8Z4</accession>
<dbReference type="EMBL" id="JAKXMK010000003">
    <property type="protein sequence ID" value="MCH6164766.1"/>
    <property type="molecule type" value="Genomic_DNA"/>
</dbReference>
<sequence length="301" mass="32781">MTHTQLMLRPSDYPVLIEHAARYSDLDPSRRIGRDALVRWFEDARIAVERDVFGAALVGRMRLLLASVRVDVLAPLQVAARSAVGARIEAGQYRIGIGVSHIGTSSFAYTYGVYAGDECVATGESVSVHATTGGPAPLPEPVREALKTLRMDAPEPTRLQRGPARVVREAYPFRLDVRTRFGDLDPNRHVNNVALAGWYLDGLAELHLDVLGYPTGGPLDGLSPSSLRVDYLDEVRYPGIYQLRVGVLDLDDASVRYACGLFDGPQCIGLAEAVGAHHLPEEAGDPGDLAARLEPFRMRSV</sequence>
<comment type="caution">
    <text evidence="2">The sequence shown here is derived from an EMBL/GenBank/DDBJ whole genome shotgun (WGS) entry which is preliminary data.</text>
</comment>
<evidence type="ECO:0000259" key="1">
    <source>
        <dbReference type="Pfam" id="PF20791"/>
    </source>
</evidence>
<dbReference type="RefSeq" id="WP_241034789.1">
    <property type="nucleotide sequence ID" value="NZ_BAAAJF010000009.1"/>
</dbReference>
<dbReference type="SUPFAM" id="SSF54637">
    <property type="entry name" value="Thioesterase/thiol ester dehydrase-isomerase"/>
    <property type="match status" value="2"/>
</dbReference>
<dbReference type="CDD" id="cd00586">
    <property type="entry name" value="4HBT"/>
    <property type="match status" value="1"/>
</dbReference>
<reference evidence="2 3" key="1">
    <citation type="submission" date="2022-03" db="EMBL/GenBank/DDBJ databases">
        <title>Pseudonocardia alaer sp. nov., a novel actinomycete isolated from reed forest soil.</title>
        <authorList>
            <person name="Wang L."/>
        </authorList>
    </citation>
    <scope>NUCLEOTIDE SEQUENCE [LARGE SCALE GENOMIC DNA]</scope>
    <source>
        <strain evidence="2 3">Y-16303</strain>
    </source>
</reference>
<dbReference type="InterPro" id="IPR029069">
    <property type="entry name" value="HotDog_dom_sf"/>
</dbReference>
<dbReference type="InterPro" id="IPR049427">
    <property type="entry name" value="Acyl-ACP_TE_C"/>
</dbReference>
<gene>
    <name evidence="2" type="ORF">MMF94_03635</name>
</gene>
<dbReference type="Proteomes" id="UP001299970">
    <property type="component" value="Unassembled WGS sequence"/>
</dbReference>